<evidence type="ECO:0000313" key="2">
    <source>
        <dbReference type="Proteomes" id="UP001354989"/>
    </source>
</evidence>
<proteinExistence type="predicted"/>
<dbReference type="Proteomes" id="UP001354989">
    <property type="component" value="Plasmid pPP3"/>
</dbReference>
<accession>A0ABM7VKP4</accession>
<dbReference type="EMBL" id="AP025295">
    <property type="protein sequence ID" value="BDD01540.1"/>
    <property type="molecule type" value="Genomic_DNA"/>
</dbReference>
<keyword evidence="1" id="KW-0614">Plasmid</keyword>
<organism evidence="1 2">
    <name type="scientific">Persicobacter psychrovividus</name>
    <dbReference type="NCBI Taxonomy" id="387638"/>
    <lineage>
        <taxon>Bacteria</taxon>
        <taxon>Pseudomonadati</taxon>
        <taxon>Bacteroidota</taxon>
        <taxon>Cytophagia</taxon>
        <taxon>Cytophagales</taxon>
        <taxon>Persicobacteraceae</taxon>
        <taxon>Persicobacter</taxon>
    </lineage>
</organism>
<keyword evidence="2" id="KW-1185">Reference proteome</keyword>
<protein>
    <submittedName>
        <fullName evidence="1">Uncharacterized protein</fullName>
    </submittedName>
</protein>
<evidence type="ECO:0000313" key="1">
    <source>
        <dbReference type="EMBL" id="BDD01540.1"/>
    </source>
</evidence>
<name>A0ABM7VKP4_9BACT</name>
<reference evidence="1 2" key="1">
    <citation type="submission" date="2021-12" db="EMBL/GenBank/DDBJ databases">
        <title>Genome sequencing of bacteria with rrn-lacking chromosome and rrn-plasmid.</title>
        <authorList>
            <person name="Anda M."/>
            <person name="Iwasaki W."/>
        </authorList>
    </citation>
    <scope>NUCLEOTIDE SEQUENCE [LARGE SCALE GENOMIC DNA]</scope>
    <source>
        <strain evidence="1 2">NBRC 101262</strain>
        <plasmid evidence="1 2">pPP3</plasmid>
    </source>
</reference>
<geneLocation type="plasmid" evidence="1 2">
    <name>pPP3</name>
</geneLocation>
<sequence>MVFDIVGKQWRISQSRDYRSGNVSLLMMCDIRYWVAIELKMRNGRACLGGGDNLGLIEVDLMSRIFAFL</sequence>
<gene>
    <name evidence="1" type="ORF">PEPS_38200</name>
</gene>